<comment type="catalytic activity">
    <reaction evidence="1">
        <text>[protein]-peptidylproline (omega=180) = [protein]-peptidylproline (omega=0)</text>
        <dbReference type="Rhea" id="RHEA:16237"/>
        <dbReference type="Rhea" id="RHEA-COMP:10747"/>
        <dbReference type="Rhea" id="RHEA-COMP:10748"/>
        <dbReference type="ChEBI" id="CHEBI:83833"/>
        <dbReference type="ChEBI" id="CHEBI:83834"/>
        <dbReference type="EC" id="5.2.1.8"/>
    </reaction>
</comment>
<dbReference type="Pfam" id="PF13624">
    <property type="entry name" value="SurA_N_3"/>
    <property type="match status" value="1"/>
</dbReference>
<dbReference type="InterPro" id="IPR027304">
    <property type="entry name" value="Trigger_fact/SurA_dom_sf"/>
</dbReference>
<feature type="region of interest" description="Disordered" evidence="6">
    <location>
        <begin position="203"/>
        <end position="223"/>
    </location>
</feature>
<keyword evidence="5" id="KW-0413">Isomerase</keyword>
<organism evidence="8 9">
    <name type="scientific">Halobacillus locisalis</name>
    <dbReference type="NCBI Taxonomy" id="220753"/>
    <lineage>
        <taxon>Bacteria</taxon>
        <taxon>Bacillati</taxon>
        <taxon>Bacillota</taxon>
        <taxon>Bacilli</taxon>
        <taxon>Bacillales</taxon>
        <taxon>Bacillaceae</taxon>
        <taxon>Halobacillus</taxon>
    </lineage>
</organism>
<dbReference type="EC" id="5.2.1.8" evidence="2"/>
<evidence type="ECO:0000256" key="4">
    <source>
        <dbReference type="ARBA" id="ARBA00023110"/>
    </source>
</evidence>
<dbReference type="InterPro" id="IPR050245">
    <property type="entry name" value="PrsA_foldase"/>
</dbReference>
<dbReference type="Gene3D" id="1.10.4030.10">
    <property type="entry name" value="Porin chaperone SurA, peptide-binding domain"/>
    <property type="match status" value="1"/>
</dbReference>
<dbReference type="PANTHER" id="PTHR47245">
    <property type="entry name" value="PEPTIDYLPROLYL ISOMERASE"/>
    <property type="match status" value="1"/>
</dbReference>
<evidence type="ECO:0000313" key="9">
    <source>
        <dbReference type="Proteomes" id="UP000571017"/>
    </source>
</evidence>
<gene>
    <name evidence="8" type="ORF">H0266_17315</name>
</gene>
<feature type="chain" id="PRO_5039059280" description="peptidylprolyl isomerase" evidence="7">
    <location>
        <begin position="21"/>
        <end position="259"/>
    </location>
</feature>
<dbReference type="EMBL" id="JACEFG010000004">
    <property type="protein sequence ID" value="MBA2176650.1"/>
    <property type="molecule type" value="Genomic_DNA"/>
</dbReference>
<dbReference type="SUPFAM" id="SSF109998">
    <property type="entry name" value="Triger factor/SurA peptide-binding domain-like"/>
    <property type="match status" value="1"/>
</dbReference>
<feature type="region of interest" description="Disordered" evidence="6">
    <location>
        <begin position="25"/>
        <end position="62"/>
    </location>
</feature>
<reference evidence="8 9" key="1">
    <citation type="journal article" date="2004" name="Extremophiles">
        <title>Halobacillus locisalis sp. nov., a halophilic bacterium isolated from a marine solar saltern of the Yellow Sea in Korea.</title>
        <authorList>
            <person name="Yoon J.H."/>
            <person name="Kang K.H."/>
            <person name="Oh T.K."/>
            <person name="Park Y.H."/>
        </authorList>
    </citation>
    <scope>NUCLEOTIDE SEQUENCE [LARGE SCALE GENOMIC DNA]</scope>
    <source>
        <strain evidence="8 9">KCTC 3788</strain>
    </source>
</reference>
<comment type="caution">
    <text evidence="8">The sequence shown here is derived from an EMBL/GenBank/DDBJ whole genome shotgun (WGS) entry which is preliminary data.</text>
</comment>
<evidence type="ECO:0000313" key="8">
    <source>
        <dbReference type="EMBL" id="MBA2176650.1"/>
    </source>
</evidence>
<evidence type="ECO:0000256" key="6">
    <source>
        <dbReference type="SAM" id="MobiDB-lite"/>
    </source>
</evidence>
<feature type="compositionally biased region" description="Low complexity" evidence="6">
    <location>
        <begin position="42"/>
        <end position="52"/>
    </location>
</feature>
<evidence type="ECO:0000256" key="3">
    <source>
        <dbReference type="ARBA" id="ARBA00022729"/>
    </source>
</evidence>
<proteinExistence type="predicted"/>
<dbReference type="GO" id="GO:0003755">
    <property type="term" value="F:peptidyl-prolyl cis-trans isomerase activity"/>
    <property type="evidence" value="ECO:0007669"/>
    <property type="project" value="UniProtKB-KW"/>
</dbReference>
<sequence>MTLNKKLLSLLLVAFISLLAACSDDGEAGENTDEEAKEEQASGEQGEQAEQPEMPEPDLEGVPDVVAQVNGDEISKEEFTTTYESQFQQAAMQSQMTGQEVDQDQLKKQVAENLVSQQLLIQEANNRDFTVTDEEKNAELEELAKQQQLESKDKLLSALEEQGMGQEEVMAQLEKQLKLEKLIAAESGEGELQPTEEEIQEAYDQYKSQQEEANPEAEVAPLEEVKPNIEQSLVQQKEAQVYQTLIESLREDAEVTVNL</sequence>
<keyword evidence="3 7" id="KW-0732">Signal</keyword>
<feature type="compositionally biased region" description="Acidic residues" evidence="6">
    <location>
        <begin position="25"/>
        <end position="37"/>
    </location>
</feature>
<dbReference type="RefSeq" id="WP_181473862.1">
    <property type="nucleotide sequence ID" value="NZ_JACEFG010000004.1"/>
</dbReference>
<name>A0A838CXF7_9BACI</name>
<evidence type="ECO:0000256" key="2">
    <source>
        <dbReference type="ARBA" id="ARBA00013194"/>
    </source>
</evidence>
<evidence type="ECO:0000256" key="1">
    <source>
        <dbReference type="ARBA" id="ARBA00000971"/>
    </source>
</evidence>
<accession>A0A838CXF7</accession>
<protein>
    <recommendedName>
        <fullName evidence="2">peptidylprolyl isomerase</fullName>
        <ecNumber evidence="2">5.2.1.8</ecNumber>
    </recommendedName>
</protein>
<keyword evidence="4" id="KW-0697">Rotamase</keyword>
<evidence type="ECO:0000256" key="5">
    <source>
        <dbReference type="ARBA" id="ARBA00023235"/>
    </source>
</evidence>
<keyword evidence="9" id="KW-1185">Reference proteome</keyword>
<feature type="signal peptide" evidence="7">
    <location>
        <begin position="1"/>
        <end position="20"/>
    </location>
</feature>
<dbReference type="Proteomes" id="UP000571017">
    <property type="component" value="Unassembled WGS sequence"/>
</dbReference>
<dbReference type="PROSITE" id="PS51257">
    <property type="entry name" value="PROKAR_LIPOPROTEIN"/>
    <property type="match status" value="1"/>
</dbReference>
<dbReference type="PANTHER" id="PTHR47245:SF1">
    <property type="entry name" value="FOLDASE PROTEIN PRSA"/>
    <property type="match status" value="1"/>
</dbReference>
<dbReference type="AlphaFoldDB" id="A0A838CXF7"/>
<evidence type="ECO:0000256" key="7">
    <source>
        <dbReference type="SAM" id="SignalP"/>
    </source>
</evidence>